<dbReference type="InterPro" id="IPR003657">
    <property type="entry name" value="WRKY_dom"/>
</dbReference>
<organism evidence="1 2">
    <name type="scientific">Nicotiana tabacum</name>
    <name type="common">Common tobacco</name>
    <dbReference type="NCBI Taxonomy" id="4097"/>
    <lineage>
        <taxon>Eukaryota</taxon>
        <taxon>Viridiplantae</taxon>
        <taxon>Streptophyta</taxon>
        <taxon>Embryophyta</taxon>
        <taxon>Tracheophyta</taxon>
        <taxon>Spermatophyta</taxon>
        <taxon>Magnoliopsida</taxon>
        <taxon>eudicotyledons</taxon>
        <taxon>Gunneridae</taxon>
        <taxon>Pentapetalae</taxon>
        <taxon>asterids</taxon>
        <taxon>lamiids</taxon>
        <taxon>Solanales</taxon>
        <taxon>Solanaceae</taxon>
        <taxon>Nicotianoideae</taxon>
        <taxon>Nicotianeae</taxon>
        <taxon>Nicotiana</taxon>
    </lineage>
</organism>
<gene>
    <name evidence="2" type="primary">LOC107782765</name>
</gene>
<keyword evidence="1" id="KW-1185">Reference proteome</keyword>
<dbReference type="STRING" id="4097.Q9M6E0"/>
<dbReference type="GO" id="GO:0000976">
    <property type="term" value="F:transcription cis-regulatory region binding"/>
    <property type="evidence" value="ECO:0000318"/>
    <property type="project" value="GO_Central"/>
</dbReference>
<dbReference type="SMART" id="SM00774">
    <property type="entry name" value="WRKY"/>
    <property type="match status" value="1"/>
</dbReference>
<accession>A0A1S3Z4B8</accession>
<dbReference type="PANTHER" id="PTHR31282">
    <property type="entry name" value="WRKY TRANSCRIPTION FACTOR 21-RELATED"/>
    <property type="match status" value="1"/>
</dbReference>
<dbReference type="GO" id="GO:0003700">
    <property type="term" value="F:DNA-binding transcription factor activity"/>
    <property type="evidence" value="ECO:0000318"/>
    <property type="project" value="GO_Central"/>
</dbReference>
<reference evidence="1" key="1">
    <citation type="journal article" date="2014" name="Nat. Commun.">
        <title>The tobacco genome sequence and its comparison with those of tomato and potato.</title>
        <authorList>
            <person name="Sierro N."/>
            <person name="Battey J.N."/>
            <person name="Ouadi S."/>
            <person name="Bakaher N."/>
            <person name="Bovet L."/>
            <person name="Willig A."/>
            <person name="Goepfert S."/>
            <person name="Peitsch M.C."/>
            <person name="Ivanov N.V."/>
        </authorList>
    </citation>
    <scope>NUCLEOTIDE SEQUENCE [LARGE SCALE GENOMIC DNA]</scope>
</reference>
<dbReference type="PROSITE" id="PS50811">
    <property type="entry name" value="WRKY"/>
    <property type="match status" value="1"/>
</dbReference>
<dbReference type="SUPFAM" id="SSF118290">
    <property type="entry name" value="WRKY DNA-binding domain"/>
    <property type="match status" value="1"/>
</dbReference>
<dbReference type="RefSeq" id="XP_016459189.2">
    <property type="nucleotide sequence ID" value="XM_016603703.2"/>
</dbReference>
<dbReference type="Gene3D" id="2.20.25.80">
    <property type="entry name" value="WRKY domain"/>
    <property type="match status" value="1"/>
</dbReference>
<dbReference type="KEGG" id="nta:107782765"/>
<dbReference type="InterPro" id="IPR036576">
    <property type="entry name" value="WRKY_dom_sf"/>
</dbReference>
<evidence type="ECO:0000313" key="2">
    <source>
        <dbReference type="RefSeq" id="XP_016459189.2"/>
    </source>
</evidence>
<proteinExistence type="predicted"/>
<sequence length="227" mass="26227">MEPENYTQSRLEKVTEKLNRGRELTRRLREMIKKPEARAGDGSVILTEELVGKIMSSFSETLSILRSNECSEVSQILKSTEDSSGSCKTSSLKDRRGHYKRRKTLETTINETSTLVDDGHAWRKYGQKHILNAKYPRNYFRCTNKFDQGCEANKQVQRIQENPPLFRVTYYGHHTCKTFPKVSQMICDSPTDEDSSVLLNFNSTSNHHHFLDLMEGTVDFVDLSFEF</sequence>
<dbReference type="Proteomes" id="UP000790787">
    <property type="component" value="Chromosome 5"/>
</dbReference>
<dbReference type="Pfam" id="PF03106">
    <property type="entry name" value="WRKY"/>
    <property type="match status" value="1"/>
</dbReference>
<dbReference type="OMA" id="QEYSILI"/>
<dbReference type="OrthoDB" id="2021064at2759"/>
<name>A0A1S3Z4B8_TOBAC</name>
<protein>
    <submittedName>
        <fullName evidence="2">WRKY transcription factor 70</fullName>
    </submittedName>
</protein>
<dbReference type="PaxDb" id="4097-Q9M6E0"/>
<evidence type="ECO:0000313" key="1">
    <source>
        <dbReference type="Proteomes" id="UP000790787"/>
    </source>
</evidence>
<dbReference type="InterPro" id="IPR044810">
    <property type="entry name" value="WRKY_plant"/>
</dbReference>
<dbReference type="GO" id="GO:0006355">
    <property type="term" value="P:regulation of DNA-templated transcription"/>
    <property type="evidence" value="ECO:0000318"/>
    <property type="project" value="GO_Central"/>
</dbReference>
<reference evidence="2" key="2">
    <citation type="submission" date="2025-08" db="UniProtKB">
        <authorList>
            <consortium name="RefSeq"/>
        </authorList>
    </citation>
    <scope>IDENTIFICATION</scope>
    <source>
        <tissue evidence="2">Leaf</tissue>
    </source>
</reference>
<dbReference type="GO" id="GO:0005634">
    <property type="term" value="C:nucleus"/>
    <property type="evidence" value="ECO:0000318"/>
    <property type="project" value="GO_Central"/>
</dbReference>